<dbReference type="CDD" id="cd03426">
    <property type="entry name" value="NUDIX_CoAse_Nudt7"/>
    <property type="match status" value="1"/>
</dbReference>
<evidence type="ECO:0000256" key="3">
    <source>
        <dbReference type="ARBA" id="ARBA00022723"/>
    </source>
</evidence>
<dbReference type="EMBL" id="WIXJ01000001">
    <property type="protein sequence ID" value="MQY50505.1"/>
    <property type="molecule type" value="Genomic_DNA"/>
</dbReference>
<comment type="caution">
    <text evidence="8">The sequence shown here is derived from an EMBL/GenBank/DDBJ whole genome shotgun (WGS) entry which is preliminary data.</text>
</comment>
<evidence type="ECO:0000256" key="2">
    <source>
        <dbReference type="ARBA" id="ARBA00001946"/>
    </source>
</evidence>
<dbReference type="InterPro" id="IPR000086">
    <property type="entry name" value="NUDIX_hydrolase_dom"/>
</dbReference>
<dbReference type="InterPro" id="IPR015797">
    <property type="entry name" value="NUDIX_hydrolase-like_dom_sf"/>
</dbReference>
<dbReference type="Gene3D" id="3.90.79.10">
    <property type="entry name" value="Nucleoside Triphosphate Pyrophosphohydrolase"/>
    <property type="match status" value="1"/>
</dbReference>
<keyword evidence="4" id="KW-0378">Hydrolase</keyword>
<dbReference type="NCBIfam" id="NF007980">
    <property type="entry name" value="PRK10707.1"/>
    <property type="match status" value="1"/>
</dbReference>
<evidence type="ECO:0000256" key="1">
    <source>
        <dbReference type="ARBA" id="ARBA00001936"/>
    </source>
</evidence>
<comment type="cofactor">
    <cofactor evidence="2">
        <name>Mg(2+)</name>
        <dbReference type="ChEBI" id="CHEBI:18420"/>
    </cofactor>
</comment>
<proteinExistence type="predicted"/>
<name>A0A6L5JSZ0_RHOTE</name>
<evidence type="ECO:0000256" key="4">
    <source>
        <dbReference type="ARBA" id="ARBA00022801"/>
    </source>
</evidence>
<dbReference type="GO" id="GO:0010945">
    <property type="term" value="F:coenzyme A diphosphatase activity"/>
    <property type="evidence" value="ECO:0007669"/>
    <property type="project" value="InterPro"/>
</dbReference>
<dbReference type="AlphaFoldDB" id="A0A6L5JSZ0"/>
<keyword evidence="6" id="KW-0464">Manganese</keyword>
<gene>
    <name evidence="8" type="ORF">GHK24_01750</name>
</gene>
<feature type="domain" description="Nudix hydrolase" evidence="7">
    <location>
        <begin position="39"/>
        <end position="171"/>
    </location>
</feature>
<accession>A0A6L5JSZ0</accession>
<protein>
    <submittedName>
        <fullName evidence="8">CoA pyrophosphatase</fullName>
    </submittedName>
</protein>
<dbReference type="InterPro" id="IPR045121">
    <property type="entry name" value="CoAse"/>
</dbReference>
<evidence type="ECO:0000259" key="7">
    <source>
        <dbReference type="PROSITE" id="PS51462"/>
    </source>
</evidence>
<organism evidence="8 9">
    <name type="scientific">Rhodocyclus tenuis</name>
    <name type="common">Rhodospirillum tenue</name>
    <dbReference type="NCBI Taxonomy" id="1066"/>
    <lineage>
        <taxon>Bacteria</taxon>
        <taxon>Pseudomonadati</taxon>
        <taxon>Pseudomonadota</taxon>
        <taxon>Betaproteobacteria</taxon>
        <taxon>Rhodocyclales</taxon>
        <taxon>Rhodocyclaceae</taxon>
        <taxon>Rhodocyclus</taxon>
    </lineage>
</organism>
<dbReference type="GO" id="GO:0046872">
    <property type="term" value="F:metal ion binding"/>
    <property type="evidence" value="ECO:0007669"/>
    <property type="project" value="UniProtKB-KW"/>
</dbReference>
<dbReference type="PANTHER" id="PTHR12992:SF11">
    <property type="entry name" value="MITOCHONDRIAL COENZYME A DIPHOSPHATASE NUDT8"/>
    <property type="match status" value="1"/>
</dbReference>
<dbReference type="PROSITE" id="PS51462">
    <property type="entry name" value="NUDIX"/>
    <property type="match status" value="1"/>
</dbReference>
<evidence type="ECO:0000313" key="8">
    <source>
        <dbReference type="EMBL" id="MQY50505.1"/>
    </source>
</evidence>
<keyword evidence="3" id="KW-0479">Metal-binding</keyword>
<reference evidence="8 9" key="1">
    <citation type="submission" date="2019-10" db="EMBL/GenBank/DDBJ databases">
        <title>Whole-genome sequence of the purple nonsulfur photosynthetic bacterium Rhodocyclus tenuis.</title>
        <authorList>
            <person name="Kyndt J.A."/>
            <person name="Meyer T.E."/>
        </authorList>
    </citation>
    <scope>NUCLEOTIDE SEQUENCE [LARGE SCALE GENOMIC DNA]</scope>
    <source>
        <strain evidence="8 9">DSM 110</strain>
    </source>
</reference>
<dbReference type="OrthoDB" id="9802805at2"/>
<evidence type="ECO:0000313" key="9">
    <source>
        <dbReference type="Proteomes" id="UP000480275"/>
    </source>
</evidence>
<dbReference type="PANTHER" id="PTHR12992">
    <property type="entry name" value="NUDIX HYDROLASE"/>
    <property type="match status" value="1"/>
</dbReference>
<dbReference type="SUPFAM" id="SSF55811">
    <property type="entry name" value="Nudix"/>
    <property type="match status" value="1"/>
</dbReference>
<dbReference type="Proteomes" id="UP000480275">
    <property type="component" value="Unassembled WGS sequence"/>
</dbReference>
<sequence length="208" mass="22799">MAGDIDLAALRSRLLTAPRPQGDASVEDGVQASVDSTALTPAAVLVPIVLRRRAPTLLLTRRNDRLKDHPGQISFPGGRIEASDASPEAAALREAQEEIGLDHRRVEVQGFLPDYCTGTGFRITPVVATLHPPFALRAEPDEVAEIFEVPLAFMLDPANHQRHPYTLPTRSGHYDAIPWQDRYIWGATAGMIRLLACRAGEVLPPFER</sequence>
<comment type="cofactor">
    <cofactor evidence="1">
        <name>Mn(2+)</name>
        <dbReference type="ChEBI" id="CHEBI:29035"/>
    </cofactor>
</comment>
<evidence type="ECO:0000256" key="6">
    <source>
        <dbReference type="ARBA" id="ARBA00023211"/>
    </source>
</evidence>
<evidence type="ECO:0000256" key="5">
    <source>
        <dbReference type="ARBA" id="ARBA00022842"/>
    </source>
</evidence>
<keyword evidence="5" id="KW-0460">Magnesium</keyword>
<dbReference type="Pfam" id="PF00293">
    <property type="entry name" value="NUDIX"/>
    <property type="match status" value="1"/>
</dbReference>